<dbReference type="EMBL" id="BAAAOH010000001">
    <property type="protein sequence ID" value="GAA1996759.1"/>
    <property type="molecule type" value="Genomic_DNA"/>
</dbReference>
<evidence type="ECO:0000256" key="1">
    <source>
        <dbReference type="ARBA" id="ARBA00009902"/>
    </source>
</evidence>
<sequence length="323" mass="35824">MTFSLDTHWVWDFWLADDGDLFHMFYLHAPKSLGDQHLRHRNAKIGHATSRDLRVWTDLGVVLEPGSEGSFDETATWTGSILRGPDGQWRMFYTGTRFLGPDTHTNVETVGVAISTDLHTWTKAPGPITQADSRWYETLGDSGWPEEAWRDPWVFADPDGNGWHMLVTARANEGDEIDRGVIGHATSHDLETWHVQPPLSLPGAGFAHLEVPQVTLIGDRTVLLFSCDSQTLAGTRKGETGGIWVAELDSATALYPVGQATLLTDESLYSGRLVRDRTGEWVLLAFRNHTDNDEFVGMLSDPHPIDWPANDGAPSLAMRAGRA</sequence>
<dbReference type="InterPro" id="IPR051214">
    <property type="entry name" value="GH32_Enzymes"/>
</dbReference>
<keyword evidence="4" id="KW-0326">Glycosidase</keyword>
<evidence type="ECO:0000256" key="3">
    <source>
        <dbReference type="ARBA" id="ARBA00022801"/>
    </source>
</evidence>
<dbReference type="Gene3D" id="2.115.10.20">
    <property type="entry name" value="Glycosyl hydrolase domain, family 43"/>
    <property type="match status" value="1"/>
</dbReference>
<accession>A0ABN2T1P8</accession>
<keyword evidence="3" id="KW-0378">Hydrolase</keyword>
<evidence type="ECO:0000313" key="6">
    <source>
        <dbReference type="EMBL" id="GAA1996759.1"/>
    </source>
</evidence>
<evidence type="ECO:0000256" key="4">
    <source>
        <dbReference type="ARBA" id="ARBA00023295"/>
    </source>
</evidence>
<reference evidence="6 7" key="1">
    <citation type="journal article" date="2019" name="Int. J. Syst. Evol. Microbiol.">
        <title>The Global Catalogue of Microorganisms (GCM) 10K type strain sequencing project: providing services to taxonomists for standard genome sequencing and annotation.</title>
        <authorList>
            <consortium name="The Broad Institute Genomics Platform"/>
            <consortium name="The Broad Institute Genome Sequencing Center for Infectious Disease"/>
            <person name="Wu L."/>
            <person name="Ma J."/>
        </authorList>
    </citation>
    <scope>NUCLEOTIDE SEQUENCE [LARGE SCALE GENOMIC DNA]</scope>
    <source>
        <strain evidence="6 7">JCM 14902</strain>
    </source>
</reference>
<keyword evidence="7" id="KW-1185">Reference proteome</keyword>
<organism evidence="6 7">
    <name type="scientific">Microbacterium pumilum</name>
    <dbReference type="NCBI Taxonomy" id="344165"/>
    <lineage>
        <taxon>Bacteria</taxon>
        <taxon>Bacillati</taxon>
        <taxon>Actinomycetota</taxon>
        <taxon>Actinomycetes</taxon>
        <taxon>Micrococcales</taxon>
        <taxon>Microbacteriaceae</taxon>
        <taxon>Microbacterium</taxon>
    </lineage>
</organism>
<proteinExistence type="inferred from homology"/>
<evidence type="ECO:0000259" key="5">
    <source>
        <dbReference type="Pfam" id="PF00251"/>
    </source>
</evidence>
<dbReference type="Proteomes" id="UP001500326">
    <property type="component" value="Unassembled WGS sequence"/>
</dbReference>
<protein>
    <recommendedName>
        <fullName evidence="2">beta-fructofuranosidase</fullName>
        <ecNumber evidence="2">3.2.1.26</ecNumber>
    </recommendedName>
</protein>
<dbReference type="PANTHER" id="PTHR43101">
    <property type="entry name" value="BETA-FRUCTOSIDASE"/>
    <property type="match status" value="1"/>
</dbReference>
<dbReference type="InterPro" id="IPR013148">
    <property type="entry name" value="Glyco_hydro_32_N"/>
</dbReference>
<dbReference type="SUPFAM" id="SSF75005">
    <property type="entry name" value="Arabinanase/levansucrase/invertase"/>
    <property type="match status" value="1"/>
</dbReference>
<comment type="similarity">
    <text evidence="1">Belongs to the glycosyl hydrolase 32 family.</text>
</comment>
<dbReference type="EC" id="3.2.1.26" evidence="2"/>
<evidence type="ECO:0000256" key="2">
    <source>
        <dbReference type="ARBA" id="ARBA00012758"/>
    </source>
</evidence>
<dbReference type="CDD" id="cd18609">
    <property type="entry name" value="GH32-like"/>
    <property type="match status" value="1"/>
</dbReference>
<name>A0ABN2T1P8_9MICO</name>
<gene>
    <name evidence="6" type="ORF">GCM10009777_37180</name>
</gene>
<dbReference type="PANTHER" id="PTHR43101:SF1">
    <property type="entry name" value="BETA-FRUCTOSIDASE"/>
    <property type="match status" value="1"/>
</dbReference>
<dbReference type="InterPro" id="IPR001362">
    <property type="entry name" value="Glyco_hydro_32"/>
</dbReference>
<dbReference type="Pfam" id="PF00251">
    <property type="entry name" value="Glyco_hydro_32N"/>
    <property type="match status" value="1"/>
</dbReference>
<evidence type="ECO:0000313" key="7">
    <source>
        <dbReference type="Proteomes" id="UP001500326"/>
    </source>
</evidence>
<feature type="domain" description="Glycosyl hydrolase family 32 N-terminal" evidence="5">
    <location>
        <begin position="20"/>
        <end position="293"/>
    </location>
</feature>
<dbReference type="SMART" id="SM00640">
    <property type="entry name" value="Glyco_32"/>
    <property type="match status" value="1"/>
</dbReference>
<dbReference type="InterPro" id="IPR023296">
    <property type="entry name" value="Glyco_hydro_beta-prop_sf"/>
</dbReference>
<comment type="caution">
    <text evidence="6">The sequence shown here is derived from an EMBL/GenBank/DDBJ whole genome shotgun (WGS) entry which is preliminary data.</text>
</comment>